<protein>
    <submittedName>
        <fullName evidence="1">Uncharacterized protein</fullName>
    </submittedName>
</protein>
<accession>A0ACC2K2Z9</accession>
<sequence length="311" mass="34973">MSQEEKTKTKRKKKKKMTEKAENFLDEAEEEPGKAEMKKEEEAKEGHFLLGSPTFTPLENGRFRCSETGHEMPAKEMESYGRCKRCRVGLIDAFLQLNKAPLNSFYQDPLCKSKLICKLTGDTINKSEEHIWKHISGKRFQHKLEQKEAEKATLAVVEEKKEKLTPKASKPSKRSITKDVKGKVSKGDSQAKESLDKSSDSEELDFWVPPAGSRWDFDDGTDRWGSSTDSGDEKDEGIGIDEADEGEQDGVESEELSMRTKRMSIAIGPSSFASRKKKKKTESTCDATSFVESSDAIFDINATTLEKEHPS</sequence>
<organism evidence="1 2">
    <name type="scientific">Persea americana</name>
    <name type="common">Avocado</name>
    <dbReference type="NCBI Taxonomy" id="3435"/>
    <lineage>
        <taxon>Eukaryota</taxon>
        <taxon>Viridiplantae</taxon>
        <taxon>Streptophyta</taxon>
        <taxon>Embryophyta</taxon>
        <taxon>Tracheophyta</taxon>
        <taxon>Spermatophyta</taxon>
        <taxon>Magnoliopsida</taxon>
        <taxon>Magnoliidae</taxon>
        <taxon>Laurales</taxon>
        <taxon>Lauraceae</taxon>
        <taxon>Persea</taxon>
    </lineage>
</organism>
<gene>
    <name evidence="1" type="ORF">MRB53_034860</name>
</gene>
<evidence type="ECO:0000313" key="1">
    <source>
        <dbReference type="EMBL" id="KAJ8615488.1"/>
    </source>
</evidence>
<keyword evidence="2" id="KW-1185">Reference proteome</keyword>
<proteinExistence type="predicted"/>
<dbReference type="EMBL" id="CM056820">
    <property type="protein sequence ID" value="KAJ8615488.1"/>
    <property type="molecule type" value="Genomic_DNA"/>
</dbReference>
<reference evidence="1 2" key="1">
    <citation type="journal article" date="2022" name="Hortic Res">
        <title>A haplotype resolved chromosomal level avocado genome allows analysis of novel avocado genes.</title>
        <authorList>
            <person name="Nath O."/>
            <person name="Fletcher S.J."/>
            <person name="Hayward A."/>
            <person name="Shaw L.M."/>
            <person name="Masouleh A.K."/>
            <person name="Furtado A."/>
            <person name="Henry R.J."/>
            <person name="Mitter N."/>
        </authorList>
    </citation>
    <scope>NUCLEOTIDE SEQUENCE [LARGE SCALE GENOMIC DNA]</scope>
    <source>
        <strain evidence="2">cv. Hass</strain>
    </source>
</reference>
<dbReference type="Proteomes" id="UP001234297">
    <property type="component" value="Chromosome 12"/>
</dbReference>
<comment type="caution">
    <text evidence="1">The sequence shown here is derived from an EMBL/GenBank/DDBJ whole genome shotgun (WGS) entry which is preliminary data.</text>
</comment>
<evidence type="ECO:0000313" key="2">
    <source>
        <dbReference type="Proteomes" id="UP001234297"/>
    </source>
</evidence>
<name>A0ACC2K2Z9_PERAE</name>